<evidence type="ECO:0000259" key="2">
    <source>
        <dbReference type="Pfam" id="PF00394"/>
    </source>
</evidence>
<evidence type="ECO:0000256" key="1">
    <source>
        <dbReference type="ARBA" id="ARBA00010609"/>
    </source>
</evidence>
<dbReference type="Proteomes" id="UP001438707">
    <property type="component" value="Unassembled WGS sequence"/>
</dbReference>
<evidence type="ECO:0008006" key="7">
    <source>
        <dbReference type="Google" id="ProtNLM"/>
    </source>
</evidence>
<dbReference type="Pfam" id="PF07732">
    <property type="entry name" value="Cu-oxidase_3"/>
    <property type="match status" value="1"/>
</dbReference>
<accession>A0AAW1S2R1</accession>
<dbReference type="PANTHER" id="PTHR11709">
    <property type="entry name" value="MULTI-COPPER OXIDASE"/>
    <property type="match status" value="1"/>
</dbReference>
<dbReference type="InterPro" id="IPR045087">
    <property type="entry name" value="Cu-oxidase_fam"/>
</dbReference>
<evidence type="ECO:0000313" key="5">
    <source>
        <dbReference type="EMBL" id="KAK9839912.1"/>
    </source>
</evidence>
<dbReference type="InterPro" id="IPR011706">
    <property type="entry name" value="Cu-oxidase_C"/>
</dbReference>
<dbReference type="InterPro" id="IPR001117">
    <property type="entry name" value="Cu-oxidase_2nd"/>
</dbReference>
<evidence type="ECO:0000259" key="4">
    <source>
        <dbReference type="Pfam" id="PF07732"/>
    </source>
</evidence>
<dbReference type="EMBL" id="JALJOS010000004">
    <property type="protein sequence ID" value="KAK9839912.1"/>
    <property type="molecule type" value="Genomic_DNA"/>
</dbReference>
<proteinExistence type="inferred from homology"/>
<comment type="similarity">
    <text evidence="1">Belongs to the multicopper oxidase family.</text>
</comment>
<reference evidence="5 6" key="1">
    <citation type="journal article" date="2024" name="Nat. Commun.">
        <title>Phylogenomics reveals the evolutionary origins of lichenization in chlorophyte algae.</title>
        <authorList>
            <person name="Puginier C."/>
            <person name="Libourel C."/>
            <person name="Otte J."/>
            <person name="Skaloud P."/>
            <person name="Haon M."/>
            <person name="Grisel S."/>
            <person name="Petersen M."/>
            <person name="Berrin J.G."/>
            <person name="Delaux P.M."/>
            <person name="Dal Grande F."/>
            <person name="Keller J."/>
        </authorList>
    </citation>
    <scope>NUCLEOTIDE SEQUENCE [LARGE SCALE GENOMIC DNA]</scope>
    <source>
        <strain evidence="5 6">SAG 2145</strain>
    </source>
</reference>
<protein>
    <recommendedName>
        <fullName evidence="7">Laccase</fullName>
    </recommendedName>
</protein>
<dbReference type="Pfam" id="PF07731">
    <property type="entry name" value="Cu-oxidase_2"/>
    <property type="match status" value="1"/>
</dbReference>
<dbReference type="GO" id="GO:0016491">
    <property type="term" value="F:oxidoreductase activity"/>
    <property type="evidence" value="ECO:0007669"/>
    <property type="project" value="InterPro"/>
</dbReference>
<dbReference type="Gene3D" id="2.60.40.420">
    <property type="entry name" value="Cupredoxins - blue copper proteins"/>
    <property type="match status" value="3"/>
</dbReference>
<comment type="caution">
    <text evidence="5">The sequence shown here is derived from an EMBL/GenBank/DDBJ whole genome shotgun (WGS) entry which is preliminary data.</text>
</comment>
<organism evidence="5 6">
    <name type="scientific">Apatococcus lobatus</name>
    <dbReference type="NCBI Taxonomy" id="904363"/>
    <lineage>
        <taxon>Eukaryota</taxon>
        <taxon>Viridiplantae</taxon>
        <taxon>Chlorophyta</taxon>
        <taxon>core chlorophytes</taxon>
        <taxon>Trebouxiophyceae</taxon>
        <taxon>Chlorellales</taxon>
        <taxon>Chlorellaceae</taxon>
        <taxon>Apatococcus</taxon>
    </lineage>
</organism>
<name>A0AAW1S2R1_9CHLO</name>
<dbReference type="CDD" id="cd04205">
    <property type="entry name" value="CuRO_2_LCC_like"/>
    <property type="match status" value="1"/>
</dbReference>
<evidence type="ECO:0000259" key="3">
    <source>
        <dbReference type="Pfam" id="PF07731"/>
    </source>
</evidence>
<dbReference type="InterPro" id="IPR011707">
    <property type="entry name" value="Cu-oxidase-like_N"/>
</dbReference>
<feature type="domain" description="Plastocyanin-like" evidence="2">
    <location>
        <begin position="201"/>
        <end position="399"/>
    </location>
</feature>
<dbReference type="PANTHER" id="PTHR11709:SF511">
    <property type="entry name" value="LACCASE"/>
    <property type="match status" value="1"/>
</dbReference>
<dbReference type="Pfam" id="PF00394">
    <property type="entry name" value="Cu-oxidase"/>
    <property type="match status" value="1"/>
</dbReference>
<keyword evidence="6" id="KW-1185">Reference proteome</keyword>
<feature type="domain" description="Plastocyanin-like" evidence="4">
    <location>
        <begin position="70"/>
        <end position="187"/>
    </location>
</feature>
<dbReference type="GO" id="GO:0005507">
    <property type="term" value="F:copper ion binding"/>
    <property type="evidence" value="ECO:0007669"/>
    <property type="project" value="InterPro"/>
</dbReference>
<dbReference type="CDD" id="cd04206">
    <property type="entry name" value="CuRO_1_LCC_like"/>
    <property type="match status" value="1"/>
</dbReference>
<feature type="domain" description="Plastocyanin-like" evidence="3">
    <location>
        <begin position="556"/>
        <end position="679"/>
    </location>
</feature>
<dbReference type="SUPFAM" id="SSF49503">
    <property type="entry name" value="Cupredoxins"/>
    <property type="match status" value="3"/>
</dbReference>
<sequence length="730" mass="78523">MLPRQFPRICLQGVATKVCLCLAAVCYLTSGPTRAQAVSSSSGLLRGPSRALLQDPRSPGVAQYEWHLTVAQAAPDCFLRDVITVNRQFQPTIDVTQGDFLQVNVFNDLPATYPQTSTGVSIHWHGLSQKGFEWQDGTGYASQCPIPPGQNFTYLFQVNEPAGTYLWHDHSSQLRADGLQGALIVHAVGGQAAEAWTYDEEQTLLLSDWFHGEGNAMGMTLERPFDLTKATAESGHWRWVSLPQAVTINGHGNFLDCALIGGLGNVNGTALSETACKVTDYTVPPGRSTQLPWAQPSNPGCTHANVTVEAGKTYRLRLISAVSLVYLTVCFEGHNVTLITADASPIDPISFGPCVDLNSGQRYDVLLTANAAPGNYWISAQPQYRMGTPSGFAVLNYKGVGAALPTSAPSQPGSVKPWSLSQINSIHSAAALLNPGASIASAPQPQPRISPDNYIFTSNAPNLQVPAKTRTVGFNQTQPLIATGQIRWALNNVAHDTVPPCTPTLLDVYNNPNYVEQFAVPANAIRNLTAPGQQVGASQQPDIYLGGVNFPDQPTTGLNILSVDLGEVVEIVLQNSPASAFNGDYRGAATAASRTGQEQHPFHLHGHHFWVLATGNGTWDPNSSPASYNLVNPVYRDTYSLLANGWAVIRFEANNPGVWLYHCHIQWHMFIGSNLYVVEGAEHISKPPDNYPACPAICTYEDAPYTTPYVASTYGASGYETPDAVGGPSA</sequence>
<evidence type="ECO:0000313" key="6">
    <source>
        <dbReference type="Proteomes" id="UP001438707"/>
    </source>
</evidence>
<dbReference type="InterPro" id="IPR008972">
    <property type="entry name" value="Cupredoxin"/>
</dbReference>
<gene>
    <name evidence="5" type="ORF">WJX74_000278</name>
</gene>
<dbReference type="AlphaFoldDB" id="A0AAW1S2R1"/>